<organism evidence="2 3">
    <name type="scientific">Brassica cretica</name>
    <name type="common">Mustard</name>
    <dbReference type="NCBI Taxonomy" id="69181"/>
    <lineage>
        <taxon>Eukaryota</taxon>
        <taxon>Viridiplantae</taxon>
        <taxon>Streptophyta</taxon>
        <taxon>Embryophyta</taxon>
        <taxon>Tracheophyta</taxon>
        <taxon>Spermatophyta</taxon>
        <taxon>Magnoliopsida</taxon>
        <taxon>eudicotyledons</taxon>
        <taxon>Gunneridae</taxon>
        <taxon>Pentapetalae</taxon>
        <taxon>rosids</taxon>
        <taxon>malvids</taxon>
        <taxon>Brassicales</taxon>
        <taxon>Brassicaceae</taxon>
        <taxon>Brassiceae</taxon>
        <taxon>Brassica</taxon>
    </lineage>
</organism>
<sequence length="55" mass="6298">MNDKSSLRSDRAERSDRAWARARSLHNDISPSLLVDPSMLSPEDRSEPISRFPPF</sequence>
<evidence type="ECO:0000313" key="3">
    <source>
        <dbReference type="Proteomes" id="UP000266723"/>
    </source>
</evidence>
<evidence type="ECO:0000313" key="2">
    <source>
        <dbReference type="EMBL" id="KAF3578825.1"/>
    </source>
</evidence>
<feature type="region of interest" description="Disordered" evidence="1">
    <location>
        <begin position="30"/>
        <end position="55"/>
    </location>
</feature>
<protein>
    <submittedName>
        <fullName evidence="2">Uncharacterized protein</fullName>
    </submittedName>
</protein>
<accession>A0ABQ7DNI7</accession>
<proteinExistence type="predicted"/>
<dbReference type="Proteomes" id="UP000266723">
    <property type="component" value="Unassembled WGS sequence"/>
</dbReference>
<reference evidence="2 3" key="1">
    <citation type="journal article" date="2020" name="BMC Genomics">
        <title>Intraspecific diversification of the crop wild relative Brassica cretica Lam. using demographic model selection.</title>
        <authorList>
            <person name="Kioukis A."/>
            <person name="Michalopoulou V.A."/>
            <person name="Briers L."/>
            <person name="Pirintsos S."/>
            <person name="Studholme D.J."/>
            <person name="Pavlidis P."/>
            <person name="Sarris P.F."/>
        </authorList>
    </citation>
    <scope>NUCLEOTIDE SEQUENCE [LARGE SCALE GENOMIC DNA]</scope>
    <source>
        <strain evidence="3">cv. PFS-1207/04</strain>
    </source>
</reference>
<evidence type="ECO:0000256" key="1">
    <source>
        <dbReference type="SAM" id="MobiDB-lite"/>
    </source>
</evidence>
<name>A0ABQ7DNI7_BRACR</name>
<keyword evidence="3" id="KW-1185">Reference proteome</keyword>
<dbReference type="EMBL" id="QGKV02000649">
    <property type="protein sequence ID" value="KAF3578825.1"/>
    <property type="molecule type" value="Genomic_DNA"/>
</dbReference>
<comment type="caution">
    <text evidence="2">The sequence shown here is derived from an EMBL/GenBank/DDBJ whole genome shotgun (WGS) entry which is preliminary data.</text>
</comment>
<gene>
    <name evidence="2" type="ORF">DY000_02033770</name>
</gene>